<evidence type="ECO:0000256" key="6">
    <source>
        <dbReference type="SAM" id="Phobius"/>
    </source>
</evidence>
<sequence length="418" mass="45778">MGKLSMPLSVARIRITRVLREKWGLISWLAIPMIIVFLMSLIAGTGGGQLTGRLLITDQDNSVVSNFLSGGFNQGPMAEIFTTELVDEQQAATLMEAGDASAWITIPEGFGQAFLDNQPTRLQLVKNPAQNILPQMVETSMALLVDAATYLQIIFSEELAVLKPMIEESQFNDAELVVLTLGVKQQIDRLEETLFPPQLELLEKPIEQLPDETAQNQITFGLLMFPGAIFMALIFAANALAVAIWDDASNGVIPRLAATPSALGGYFNGQVMSAMALLGLLATVLSVLGSWYFNLPLSQLPLMIVWLVFSGLVIWMLFTALALLMPTAKVANITINATTFPLLMLGGSFFPMESMPPWLAGMGQFLPNGFLLKGLKDWMVRGEALTDALWLPLLLGVAILLMFWVLNRMLLNQLVHKV</sequence>
<dbReference type="RefSeq" id="WP_077409467.1">
    <property type="nucleotide sequence ID" value="NZ_JBHRTS010000001.1"/>
</dbReference>
<feature type="transmembrane region" description="Helical" evidence="6">
    <location>
        <begin position="388"/>
        <end position="407"/>
    </location>
</feature>
<dbReference type="Pfam" id="PF12698">
    <property type="entry name" value="ABC2_membrane_3"/>
    <property type="match status" value="1"/>
</dbReference>
<feature type="transmembrane region" description="Helical" evidence="6">
    <location>
        <begin position="266"/>
        <end position="292"/>
    </location>
</feature>
<dbReference type="Gene3D" id="3.40.1710.10">
    <property type="entry name" value="abc type-2 transporter like domain"/>
    <property type="match status" value="1"/>
</dbReference>
<organism evidence="8 9">
    <name type="scientific">Marinicella sediminis</name>
    <dbReference type="NCBI Taxonomy" id="1792834"/>
    <lineage>
        <taxon>Bacteria</taxon>
        <taxon>Pseudomonadati</taxon>
        <taxon>Pseudomonadota</taxon>
        <taxon>Gammaproteobacteria</taxon>
        <taxon>Lysobacterales</taxon>
        <taxon>Marinicellaceae</taxon>
        <taxon>Marinicella</taxon>
    </lineage>
</organism>
<keyword evidence="5 6" id="KW-0472">Membrane</keyword>
<evidence type="ECO:0000259" key="7">
    <source>
        <dbReference type="Pfam" id="PF12698"/>
    </source>
</evidence>
<feature type="domain" description="ABC-2 type transporter transmembrane" evidence="7">
    <location>
        <begin position="22"/>
        <end position="404"/>
    </location>
</feature>
<dbReference type="InterPro" id="IPR051449">
    <property type="entry name" value="ABC-2_transporter_component"/>
</dbReference>
<dbReference type="EMBL" id="JBHRTS010000001">
    <property type="protein sequence ID" value="MFC3192791.1"/>
    <property type="molecule type" value="Genomic_DNA"/>
</dbReference>
<keyword evidence="4 6" id="KW-1133">Transmembrane helix</keyword>
<evidence type="ECO:0000256" key="4">
    <source>
        <dbReference type="ARBA" id="ARBA00022989"/>
    </source>
</evidence>
<evidence type="ECO:0000256" key="3">
    <source>
        <dbReference type="ARBA" id="ARBA00022692"/>
    </source>
</evidence>
<keyword evidence="9" id="KW-1185">Reference proteome</keyword>
<reference evidence="9" key="1">
    <citation type="journal article" date="2019" name="Int. J. Syst. Evol. Microbiol.">
        <title>The Global Catalogue of Microorganisms (GCM) 10K type strain sequencing project: providing services to taxonomists for standard genome sequencing and annotation.</title>
        <authorList>
            <consortium name="The Broad Institute Genomics Platform"/>
            <consortium name="The Broad Institute Genome Sequencing Center for Infectious Disease"/>
            <person name="Wu L."/>
            <person name="Ma J."/>
        </authorList>
    </citation>
    <scope>NUCLEOTIDE SEQUENCE [LARGE SCALE GENOMIC DNA]</scope>
    <source>
        <strain evidence="9">KCTC 42953</strain>
    </source>
</reference>
<gene>
    <name evidence="8" type="ORF">ACFODZ_00930</name>
</gene>
<feature type="transmembrane region" description="Helical" evidence="6">
    <location>
        <begin position="331"/>
        <end position="350"/>
    </location>
</feature>
<dbReference type="InterPro" id="IPR013525">
    <property type="entry name" value="ABC2_TM"/>
</dbReference>
<feature type="transmembrane region" description="Helical" evidence="6">
    <location>
        <begin position="23"/>
        <end position="43"/>
    </location>
</feature>
<dbReference type="Proteomes" id="UP001595533">
    <property type="component" value="Unassembled WGS sequence"/>
</dbReference>
<evidence type="ECO:0000313" key="8">
    <source>
        <dbReference type="EMBL" id="MFC3192791.1"/>
    </source>
</evidence>
<proteinExistence type="predicted"/>
<protein>
    <submittedName>
        <fullName evidence="8">ABC transporter permease</fullName>
    </submittedName>
</protein>
<comment type="subcellular location">
    <subcellularLocation>
        <location evidence="1">Cell membrane</location>
        <topology evidence="1">Multi-pass membrane protein</topology>
    </subcellularLocation>
</comment>
<evidence type="ECO:0000313" key="9">
    <source>
        <dbReference type="Proteomes" id="UP001595533"/>
    </source>
</evidence>
<evidence type="ECO:0000256" key="1">
    <source>
        <dbReference type="ARBA" id="ARBA00004651"/>
    </source>
</evidence>
<feature type="transmembrane region" description="Helical" evidence="6">
    <location>
        <begin position="220"/>
        <end position="245"/>
    </location>
</feature>
<evidence type="ECO:0000256" key="5">
    <source>
        <dbReference type="ARBA" id="ARBA00023136"/>
    </source>
</evidence>
<keyword evidence="2" id="KW-1003">Cell membrane</keyword>
<comment type="caution">
    <text evidence="8">The sequence shown here is derived from an EMBL/GenBank/DDBJ whole genome shotgun (WGS) entry which is preliminary data.</text>
</comment>
<dbReference type="PANTHER" id="PTHR30294">
    <property type="entry name" value="MEMBRANE COMPONENT OF ABC TRANSPORTER YHHJ-RELATED"/>
    <property type="match status" value="1"/>
</dbReference>
<name>A0ABV7J7Z0_9GAMM</name>
<evidence type="ECO:0000256" key="2">
    <source>
        <dbReference type="ARBA" id="ARBA00022475"/>
    </source>
</evidence>
<feature type="transmembrane region" description="Helical" evidence="6">
    <location>
        <begin position="304"/>
        <end position="324"/>
    </location>
</feature>
<dbReference type="PANTHER" id="PTHR30294:SF29">
    <property type="entry name" value="MULTIDRUG ABC TRANSPORTER PERMEASE YBHS-RELATED"/>
    <property type="match status" value="1"/>
</dbReference>
<keyword evidence="3 6" id="KW-0812">Transmembrane</keyword>
<accession>A0ABV7J7Z0</accession>